<sequence>MEETLIDRRKMGLGSLEKSVNCDTKEIDKILEKALWFNFLKNELTVEESESCLDTDEIEEIDFTFKSYLTVKFYKKIHFTRCFYFGRVICEELRGTERKAIYSLYSSFPKRVNSICMSACYDFTLNICHYFNEIMKRHHQVDQHLALIGFRISFRQLKRVIAAYSHVIAIYLDNCKITVSGIPNFTNSLKNTKIQTFSFNHQIDAENYSWDANPQEFVNLVQGLATSPDLRKSLSTIYTCNDEIQRDKVREILDENGFENVKC</sequence>
<dbReference type="AlphaFoldDB" id="A0AAD1XI02"/>
<keyword evidence="2" id="KW-1185">Reference proteome</keyword>
<evidence type="ECO:0000313" key="1">
    <source>
        <dbReference type="EMBL" id="CAI2373062.1"/>
    </source>
</evidence>
<accession>A0AAD1XI02</accession>
<reference evidence="1" key="1">
    <citation type="submission" date="2023-07" db="EMBL/GenBank/DDBJ databases">
        <authorList>
            <consortium name="AG Swart"/>
            <person name="Singh M."/>
            <person name="Singh A."/>
            <person name="Seah K."/>
            <person name="Emmerich C."/>
        </authorList>
    </citation>
    <scope>NUCLEOTIDE SEQUENCE</scope>
    <source>
        <strain evidence="1">DP1</strain>
    </source>
</reference>
<dbReference type="Proteomes" id="UP001295684">
    <property type="component" value="Unassembled WGS sequence"/>
</dbReference>
<dbReference type="EMBL" id="CAMPGE010014387">
    <property type="protein sequence ID" value="CAI2373062.1"/>
    <property type="molecule type" value="Genomic_DNA"/>
</dbReference>
<proteinExistence type="predicted"/>
<organism evidence="1 2">
    <name type="scientific">Euplotes crassus</name>
    <dbReference type="NCBI Taxonomy" id="5936"/>
    <lineage>
        <taxon>Eukaryota</taxon>
        <taxon>Sar</taxon>
        <taxon>Alveolata</taxon>
        <taxon>Ciliophora</taxon>
        <taxon>Intramacronucleata</taxon>
        <taxon>Spirotrichea</taxon>
        <taxon>Hypotrichia</taxon>
        <taxon>Euplotida</taxon>
        <taxon>Euplotidae</taxon>
        <taxon>Moneuplotes</taxon>
    </lineage>
</organism>
<name>A0AAD1XI02_EUPCR</name>
<protein>
    <submittedName>
        <fullName evidence="1">Uncharacterized protein</fullName>
    </submittedName>
</protein>
<evidence type="ECO:0000313" key="2">
    <source>
        <dbReference type="Proteomes" id="UP001295684"/>
    </source>
</evidence>
<gene>
    <name evidence="1" type="ORF">ECRASSUSDP1_LOCUS14400</name>
</gene>
<dbReference type="SUPFAM" id="SSF52047">
    <property type="entry name" value="RNI-like"/>
    <property type="match status" value="1"/>
</dbReference>
<comment type="caution">
    <text evidence="1">The sequence shown here is derived from an EMBL/GenBank/DDBJ whole genome shotgun (WGS) entry which is preliminary data.</text>
</comment>